<proteinExistence type="predicted"/>
<reference evidence="1" key="1">
    <citation type="submission" date="2021-03" db="EMBL/GenBank/DDBJ databases">
        <authorList>
            <consortium name="DOE Joint Genome Institute"/>
            <person name="Ahrendt S."/>
            <person name="Looney B.P."/>
            <person name="Miyauchi S."/>
            <person name="Morin E."/>
            <person name="Drula E."/>
            <person name="Courty P.E."/>
            <person name="Chicoki N."/>
            <person name="Fauchery L."/>
            <person name="Kohler A."/>
            <person name="Kuo A."/>
            <person name="Labutti K."/>
            <person name="Pangilinan J."/>
            <person name="Lipzen A."/>
            <person name="Riley R."/>
            <person name="Andreopoulos W."/>
            <person name="He G."/>
            <person name="Johnson J."/>
            <person name="Barry K.W."/>
            <person name="Grigoriev I.V."/>
            <person name="Nagy L."/>
            <person name="Hibbett D."/>
            <person name="Henrissat B."/>
            <person name="Matheny P.B."/>
            <person name="Labbe J."/>
            <person name="Martin F."/>
        </authorList>
    </citation>
    <scope>NUCLEOTIDE SEQUENCE</scope>
    <source>
        <strain evidence="1">HHB10654</strain>
    </source>
</reference>
<keyword evidence="2" id="KW-1185">Reference proteome</keyword>
<dbReference type="Proteomes" id="UP000814140">
    <property type="component" value="Unassembled WGS sequence"/>
</dbReference>
<dbReference type="EMBL" id="MU277256">
    <property type="protein sequence ID" value="KAI0056897.1"/>
    <property type="molecule type" value="Genomic_DNA"/>
</dbReference>
<organism evidence="1 2">
    <name type="scientific">Artomyces pyxidatus</name>
    <dbReference type="NCBI Taxonomy" id="48021"/>
    <lineage>
        <taxon>Eukaryota</taxon>
        <taxon>Fungi</taxon>
        <taxon>Dikarya</taxon>
        <taxon>Basidiomycota</taxon>
        <taxon>Agaricomycotina</taxon>
        <taxon>Agaricomycetes</taxon>
        <taxon>Russulales</taxon>
        <taxon>Auriscalpiaceae</taxon>
        <taxon>Artomyces</taxon>
    </lineage>
</organism>
<evidence type="ECO:0000313" key="1">
    <source>
        <dbReference type="EMBL" id="KAI0056897.1"/>
    </source>
</evidence>
<protein>
    <submittedName>
        <fullName evidence="1">Uncharacterized protein</fullName>
    </submittedName>
</protein>
<name>A0ACB8SKZ1_9AGAM</name>
<comment type="caution">
    <text evidence="1">The sequence shown here is derived from an EMBL/GenBank/DDBJ whole genome shotgun (WGS) entry which is preliminary data.</text>
</comment>
<reference evidence="1" key="2">
    <citation type="journal article" date="2022" name="New Phytol.">
        <title>Evolutionary transition to the ectomycorrhizal habit in the genomes of a hyperdiverse lineage of mushroom-forming fungi.</title>
        <authorList>
            <person name="Looney B."/>
            <person name="Miyauchi S."/>
            <person name="Morin E."/>
            <person name="Drula E."/>
            <person name="Courty P.E."/>
            <person name="Kohler A."/>
            <person name="Kuo A."/>
            <person name="LaButti K."/>
            <person name="Pangilinan J."/>
            <person name="Lipzen A."/>
            <person name="Riley R."/>
            <person name="Andreopoulos W."/>
            <person name="He G."/>
            <person name="Johnson J."/>
            <person name="Nolan M."/>
            <person name="Tritt A."/>
            <person name="Barry K.W."/>
            <person name="Grigoriev I.V."/>
            <person name="Nagy L.G."/>
            <person name="Hibbett D."/>
            <person name="Henrissat B."/>
            <person name="Matheny P.B."/>
            <person name="Labbe J."/>
            <person name="Martin F.M."/>
        </authorList>
    </citation>
    <scope>NUCLEOTIDE SEQUENCE</scope>
    <source>
        <strain evidence="1">HHB10654</strain>
    </source>
</reference>
<gene>
    <name evidence="1" type="ORF">BV25DRAFT_1535047</name>
</gene>
<sequence length="216" mass="23931">MQDPQTLENPRCSHPTHPGTSCACVRKGFRTRKPDGRTSRQAPMPIHRVIRASVARHGPALLAPLRRHPERCHLLHCNPGHPARTAEGVGYFCLPATVLDDAKHVDFRLGVLCDEREPSLQESKRSATMVGWEPKGDGVPGGEVTFGPRVSSWNAWHSYFAMRPTSYRGPCLEISLHARPALVGLNWLLSDTEGCSTQLNKVERGPRPSRPSAPDW</sequence>
<accession>A0ACB8SKZ1</accession>
<evidence type="ECO:0000313" key="2">
    <source>
        <dbReference type="Proteomes" id="UP000814140"/>
    </source>
</evidence>